<feature type="compositionally biased region" description="Basic and acidic residues" evidence="3">
    <location>
        <begin position="1468"/>
        <end position="1477"/>
    </location>
</feature>
<feature type="compositionally biased region" description="Gly residues" evidence="3">
    <location>
        <begin position="1478"/>
        <end position="1507"/>
    </location>
</feature>
<dbReference type="CDD" id="cd09888">
    <property type="entry name" value="NGN_Euk"/>
    <property type="match status" value="1"/>
</dbReference>
<dbReference type="InterPro" id="IPR039385">
    <property type="entry name" value="NGN_Euk"/>
</dbReference>
<feature type="compositionally biased region" description="Basic and acidic residues" evidence="3">
    <location>
        <begin position="1081"/>
        <end position="1092"/>
    </location>
</feature>
<dbReference type="InterPro" id="IPR036735">
    <property type="entry name" value="NGN_dom_sf"/>
</dbReference>
<feature type="domain" description="KOW" evidence="4">
    <location>
        <begin position="244"/>
        <end position="271"/>
    </location>
</feature>
<keyword evidence="2" id="KW-0539">Nucleus</keyword>
<dbReference type="InterPro" id="IPR057936">
    <property type="entry name" value="KOWx_Spt5"/>
</dbReference>
<gene>
    <name evidence="5" type="ORF">C5167_001166</name>
</gene>
<dbReference type="InterPro" id="IPR041973">
    <property type="entry name" value="KOW_Spt5_1"/>
</dbReference>
<evidence type="ECO:0000256" key="2">
    <source>
        <dbReference type="ARBA" id="ARBA00023242"/>
    </source>
</evidence>
<evidence type="ECO:0000313" key="6">
    <source>
        <dbReference type="Proteomes" id="UP000316621"/>
    </source>
</evidence>
<dbReference type="FunFam" id="2.30.30.30:FF:000053">
    <property type="entry name" value="Protein RNA-directed DNA methylation 3"/>
    <property type="match status" value="1"/>
</dbReference>
<dbReference type="PANTHER" id="PTHR11125">
    <property type="entry name" value="SUPPRESSOR OF TY 5"/>
    <property type="match status" value="1"/>
</dbReference>
<dbReference type="CDD" id="cd06081">
    <property type="entry name" value="KOW_Spt5_1"/>
    <property type="match status" value="1"/>
</dbReference>
<feature type="compositionally biased region" description="Gly residues" evidence="3">
    <location>
        <begin position="1105"/>
        <end position="1129"/>
    </location>
</feature>
<feature type="region of interest" description="Disordered" evidence="3">
    <location>
        <begin position="604"/>
        <end position="626"/>
    </location>
</feature>
<feature type="compositionally biased region" description="Basic and acidic residues" evidence="3">
    <location>
        <begin position="1029"/>
        <end position="1051"/>
    </location>
</feature>
<feature type="compositionally biased region" description="Basic and acidic residues" evidence="3">
    <location>
        <begin position="1261"/>
        <end position="1274"/>
    </location>
</feature>
<dbReference type="GO" id="GO:0006357">
    <property type="term" value="P:regulation of transcription by RNA polymerase II"/>
    <property type="evidence" value="ECO:0007669"/>
    <property type="project" value="InterPro"/>
</dbReference>
<feature type="compositionally biased region" description="Low complexity" evidence="3">
    <location>
        <begin position="797"/>
        <end position="810"/>
    </location>
</feature>
<dbReference type="Gene3D" id="2.30.30.30">
    <property type="match status" value="1"/>
</dbReference>
<keyword evidence="6" id="KW-1185">Reference proteome</keyword>
<dbReference type="InterPro" id="IPR039659">
    <property type="entry name" value="SPT5"/>
</dbReference>
<feature type="region of interest" description="Disordered" evidence="3">
    <location>
        <begin position="748"/>
        <end position="966"/>
    </location>
</feature>
<evidence type="ECO:0000313" key="5">
    <source>
        <dbReference type="EMBL" id="RZC77030.1"/>
    </source>
</evidence>
<feature type="domain" description="KOW" evidence="4">
    <location>
        <begin position="533"/>
        <end position="560"/>
    </location>
</feature>
<feature type="compositionally biased region" description="Gly residues" evidence="3">
    <location>
        <begin position="1651"/>
        <end position="1660"/>
    </location>
</feature>
<feature type="compositionally biased region" description="Polar residues" evidence="3">
    <location>
        <begin position="941"/>
        <end position="966"/>
    </location>
</feature>
<feature type="compositionally biased region" description="Acidic residues" evidence="3">
    <location>
        <begin position="56"/>
        <end position="70"/>
    </location>
</feature>
<protein>
    <recommendedName>
        <fullName evidence="4">KOW domain-containing protein</fullName>
    </recommendedName>
</protein>
<evidence type="ECO:0000259" key="4">
    <source>
        <dbReference type="SMART" id="SM00739"/>
    </source>
</evidence>
<dbReference type="Gramene" id="RZC77030">
    <property type="protein sequence ID" value="RZC77030"/>
    <property type="gene ID" value="C5167_001166"/>
</dbReference>
<dbReference type="InterPro" id="IPR014722">
    <property type="entry name" value="Rib_uL2_dom2"/>
</dbReference>
<feature type="compositionally biased region" description="Low complexity" evidence="3">
    <location>
        <begin position="1065"/>
        <end position="1075"/>
    </location>
</feature>
<evidence type="ECO:0000256" key="3">
    <source>
        <dbReference type="SAM" id="MobiDB-lite"/>
    </source>
</evidence>
<evidence type="ECO:0000256" key="1">
    <source>
        <dbReference type="ARBA" id="ARBA00004123"/>
    </source>
</evidence>
<feature type="compositionally biased region" description="Gly residues" evidence="3">
    <location>
        <begin position="1436"/>
        <end position="1454"/>
    </location>
</feature>
<name>A0A4Y7KXC1_PAPSO</name>
<feature type="region of interest" description="Disordered" evidence="3">
    <location>
        <begin position="993"/>
        <end position="1719"/>
    </location>
</feature>
<feature type="compositionally biased region" description="Polar residues" evidence="3">
    <location>
        <begin position="1663"/>
        <end position="1675"/>
    </location>
</feature>
<dbReference type="InterPro" id="IPR041978">
    <property type="entry name" value="KOW_Spt5_5"/>
</dbReference>
<comment type="subcellular location">
    <subcellularLocation>
        <location evidence="1">Nucleus</location>
    </subcellularLocation>
</comment>
<dbReference type="Pfam" id="PF23291">
    <property type="entry name" value="KOW4_SPT5"/>
    <property type="match status" value="1"/>
</dbReference>
<dbReference type="Gene3D" id="3.30.70.940">
    <property type="entry name" value="NusG, N-terminal domain"/>
    <property type="match status" value="1"/>
</dbReference>
<feature type="compositionally biased region" description="Low complexity" evidence="3">
    <location>
        <begin position="1246"/>
        <end position="1258"/>
    </location>
</feature>
<organism evidence="5 6">
    <name type="scientific">Papaver somniferum</name>
    <name type="common">Opium poppy</name>
    <dbReference type="NCBI Taxonomy" id="3469"/>
    <lineage>
        <taxon>Eukaryota</taxon>
        <taxon>Viridiplantae</taxon>
        <taxon>Streptophyta</taxon>
        <taxon>Embryophyta</taxon>
        <taxon>Tracheophyta</taxon>
        <taxon>Spermatophyta</taxon>
        <taxon>Magnoliopsida</taxon>
        <taxon>Ranunculales</taxon>
        <taxon>Papaveraceae</taxon>
        <taxon>Papaveroideae</taxon>
        <taxon>Papaver</taxon>
    </lineage>
</organism>
<dbReference type="CDD" id="cd06084">
    <property type="entry name" value="KOW_Spt5_4"/>
    <property type="match status" value="1"/>
</dbReference>
<dbReference type="Proteomes" id="UP000316621">
    <property type="component" value="Chromosome 9"/>
</dbReference>
<dbReference type="GO" id="GO:0032784">
    <property type="term" value="P:regulation of DNA-templated transcription elongation"/>
    <property type="evidence" value="ECO:0007669"/>
    <property type="project" value="InterPro"/>
</dbReference>
<dbReference type="Pfam" id="PF23042">
    <property type="entry name" value="KOW1_SPT5"/>
    <property type="match status" value="1"/>
</dbReference>
<dbReference type="PANTHER" id="PTHR11125:SF8">
    <property type="entry name" value="PROTEIN RNA-DIRECTED DNA METHYLATION 3"/>
    <property type="match status" value="1"/>
</dbReference>
<feature type="region of interest" description="Disordered" evidence="3">
    <location>
        <begin position="1"/>
        <end position="75"/>
    </location>
</feature>
<feature type="compositionally biased region" description="Polar residues" evidence="3">
    <location>
        <begin position="1199"/>
        <end position="1215"/>
    </location>
</feature>
<dbReference type="EMBL" id="CM010723">
    <property type="protein sequence ID" value="RZC77030.1"/>
    <property type="molecule type" value="Genomic_DNA"/>
</dbReference>
<feature type="region of interest" description="Disordered" evidence="3">
    <location>
        <begin position="700"/>
        <end position="734"/>
    </location>
</feature>
<sequence>MAVKGKEIAGKATTSSSKGKKLATKTTVKKTNTGGSGSNDRKRKRSGVLQFFDVTADVDEDEEEEDESDNDNLMPDMMDIGDIGGKGKGVFGKAPQFPVIPKEEELSDDEIEKLIRGRYKPGSKHVRYAEDDDYEPKHDGDSIISIVDDGPPIYKVKCTMGRERHSAFCLMQKYADLLPLGNKLQIVSAFAPEQSKGFIYIEADREYDIVEACKGLTGIYSTRVTVVPKNELAHLVSFRKKQIEISKGTWARVKLGNYKGDLAQVIFFDGERRKATVKLIPRVDLTAMAKKLNGGVNVKQTAVPAPKLISSNELEDFRPHIELRRDRQTGIVCEVLDGLMLKDGYLYKKIPIESLILSGVVPTANELIKFETSKKDTDDDLEWLTGLFGEKRKKRAVDCGVDKSKTPTKDGEGGKTKGFESKCGKGFDSKSGKGFESTSGKEFESTSGKDFKSTSGKDFESTPGTKKGEGFELYDFVFFGRKDFGVIVGVESDSYKILKGDSEESKVVTVNMRDIKSGCLDKKFTGLDQRMKAIYVDDTVKVLEGPLMGRQGVVRQIYKGNIFVYDSENDLENGGYFCAKCQMCEKIKLFNGCQDIDVDDSGPTGFEDSAASPKSPQSSRSAWQARRENNQEFNNNRQGREGAFSIGQTLRIRIGPLKGHLCRVIAIYRTDVTVKLDSQLKVITVKAEHLSEAGVKRFSDSTKPLSDLMGGSGAADNDGWNTGASGSGRNGWSDSSALAESTFANIFGSDGAEKDKDEDNPWSTKAIPKNDGGGWGSSSWGKTSNEDPAADKPSQDGWGNATANAASGSGAEKDKDEDNPWSTKPIPKNDGGGWGSSSWGKTSNEDPAADKPSQDGWGNATANTASGSGESSSRSCLLAEEGKDEDENGWGAKPASKKDEDSWGKSSWGKPSLEDKAGDDKQNEVGNWGNGTDAWGKAAANTGSGAAETSNWGKQQNESGSQKDCWSTKTDLLDIIDKGKDVAATEKGNWGKVVESHNASNTDGWNTAAGKQTGGWGSASGGGSQPKGESGDEAGRWDKENDTNGGKEKQKAGFGVWGADNWNKSDTSSAAATSSWGKGNFADKEAGDKEGNQQDSWGAVKSFEGGRGSGGWRGGRCGGRDNFGGGRSSGRGQSHVTNKDEGEKPWNSLVSSGWNKDAGSDGDKKSSWGNPTQEAGESKNNADAWNKGSGGDNWGSGAPNWSSPPTKSAGNQSSGWGKGGSVVDGNATANQTSGWESKVAEKKSEGSQSWGGWNQGSSANETKDEGDAWAKMKGVDGGNQASGGWGSGGGDQQGSSWNKSKCNDESQPSNWRGVLGAPDTAGGSWSGGKSFGGGDNGGSSGGWKGGDNGGSGGWKGGDNGGGGGWKSGGGWKGSDDGGGGGWKGGDSGGGDGWKGSDSGCGGGWKGNDSGGGGGWKGGDSGGGGEGSDTSNRGRGRGFGRGGRFSGSDRGGGRFGNRDGADSGGGRFGNRDGSDRGRGFGNRGRGRGDNGGGGGWKGGDSGGGGGWKGGKDNGGDSGGGGGWKGGNSGGGGGWKGGDSGSGGGWKGGDNGGGGGWKGGDNGGGWKGGNNSGGWKGGDNGGGSGGGGDNKVGGSWKGGNNDGGGGWKGGDSGGGGWGSSATDAKKSGNQGGGSGGWGSSSAADNKESWNKVGGSGGSGGWGSNAPDSNKGSWNNGSADVASGSGGNGNQAGGWSGQGGSGWNKSSGDAAGKGSEGGGGWN</sequence>
<dbReference type="Pfam" id="PF23290">
    <property type="entry name" value="KOW5_SPT5"/>
    <property type="match status" value="1"/>
</dbReference>
<feature type="compositionally biased region" description="Polar residues" evidence="3">
    <location>
        <begin position="1167"/>
        <end position="1183"/>
    </location>
</feature>
<dbReference type="GO" id="GO:0003729">
    <property type="term" value="F:mRNA binding"/>
    <property type="evidence" value="ECO:0007669"/>
    <property type="project" value="TreeGrafter"/>
</dbReference>
<feature type="compositionally biased region" description="Gly residues" evidence="3">
    <location>
        <begin position="1012"/>
        <end position="1025"/>
    </location>
</feature>
<dbReference type="Pfam" id="PF03439">
    <property type="entry name" value="Spt5-NGN"/>
    <property type="match status" value="1"/>
</dbReference>
<feature type="compositionally biased region" description="Gly residues" evidence="3">
    <location>
        <begin position="1275"/>
        <end position="1292"/>
    </location>
</feature>
<dbReference type="Pfam" id="PF23037">
    <property type="entry name" value="KOWx_SPT5"/>
    <property type="match status" value="1"/>
</dbReference>
<feature type="compositionally biased region" description="Gly residues" evidence="3">
    <location>
        <begin position="1681"/>
        <end position="1699"/>
    </location>
</feature>
<dbReference type="STRING" id="3469.A0A4Y7KXC1"/>
<proteinExistence type="predicted"/>
<accession>A0A4Y7KXC1</accession>
<dbReference type="SMART" id="SM00739">
    <property type="entry name" value="KOW"/>
    <property type="match status" value="3"/>
</dbReference>
<dbReference type="GO" id="GO:0006368">
    <property type="term" value="P:transcription elongation by RNA polymerase II"/>
    <property type="evidence" value="ECO:0007669"/>
    <property type="project" value="TreeGrafter"/>
</dbReference>
<feature type="compositionally biased region" description="Polar residues" evidence="3">
    <location>
        <begin position="612"/>
        <end position="622"/>
    </location>
</feature>
<feature type="compositionally biased region" description="Gly residues" evidence="3">
    <location>
        <begin position="1514"/>
        <end position="1616"/>
    </location>
</feature>
<dbReference type="InterPro" id="IPR041977">
    <property type="entry name" value="KOW_Spt5_4"/>
</dbReference>
<feature type="region of interest" description="Disordered" evidence="3">
    <location>
        <begin position="427"/>
        <end position="463"/>
    </location>
</feature>
<feature type="compositionally biased region" description="Low complexity" evidence="3">
    <location>
        <begin position="1700"/>
        <end position="1710"/>
    </location>
</feature>
<feature type="compositionally biased region" description="Basic and acidic residues" evidence="3">
    <location>
        <begin position="912"/>
        <end position="923"/>
    </location>
</feature>
<feature type="domain" description="KOW" evidence="4">
    <location>
        <begin position="643"/>
        <end position="670"/>
    </location>
</feature>
<feature type="compositionally biased region" description="Low complexity" evidence="3">
    <location>
        <begin position="24"/>
        <end position="33"/>
    </location>
</feature>
<feature type="compositionally biased region" description="Low complexity" evidence="3">
    <location>
        <begin position="866"/>
        <end position="875"/>
    </location>
</feature>
<dbReference type="InterPro" id="IPR005824">
    <property type="entry name" value="KOW"/>
</dbReference>
<feature type="compositionally biased region" description="Gly residues" evidence="3">
    <location>
        <begin position="1627"/>
        <end position="1636"/>
    </location>
</feature>
<reference evidence="5 6" key="1">
    <citation type="journal article" date="2018" name="Science">
        <title>The opium poppy genome and morphinan production.</title>
        <authorList>
            <person name="Guo L."/>
            <person name="Winzer T."/>
            <person name="Yang X."/>
            <person name="Li Y."/>
            <person name="Ning Z."/>
            <person name="He Z."/>
            <person name="Teodor R."/>
            <person name="Lu Y."/>
            <person name="Bowser T.A."/>
            <person name="Graham I.A."/>
            <person name="Ye K."/>
        </authorList>
    </citation>
    <scope>NUCLEOTIDE SEQUENCE [LARGE SCALE GENOMIC DNA]</scope>
    <source>
        <strain evidence="6">cv. HN1</strain>
        <tissue evidence="5">Leaves</tissue>
    </source>
</reference>
<dbReference type="OMA" id="WDKADGG"/>
<feature type="compositionally biased region" description="Gly residues" evidence="3">
    <location>
        <begin position="1324"/>
        <end position="1426"/>
    </location>
</feature>
<dbReference type="GO" id="GO:0032044">
    <property type="term" value="C:DSIF complex"/>
    <property type="evidence" value="ECO:0007669"/>
    <property type="project" value="TreeGrafter"/>
</dbReference>
<dbReference type="InterPro" id="IPR005100">
    <property type="entry name" value="NGN-domain"/>
</dbReference>